<evidence type="ECO:0000256" key="5">
    <source>
        <dbReference type="ARBA" id="ARBA00044059"/>
    </source>
</evidence>
<dbReference type="PRINTS" id="PR00080">
    <property type="entry name" value="SDRFAMILY"/>
</dbReference>
<evidence type="ECO:0000256" key="4">
    <source>
        <dbReference type="ARBA" id="ARBA00044050"/>
    </source>
</evidence>
<evidence type="ECO:0000313" key="12">
    <source>
        <dbReference type="EMBL" id="KMO33620.1"/>
    </source>
</evidence>
<gene>
    <name evidence="12" type="ORF">VP06_16065</name>
</gene>
<dbReference type="InterPro" id="IPR020904">
    <property type="entry name" value="Sc_DH/Rdtase_CS"/>
</dbReference>
<dbReference type="Pfam" id="PF00106">
    <property type="entry name" value="adh_short"/>
    <property type="match status" value="1"/>
</dbReference>
<dbReference type="PATRIC" id="fig|270351.6.peg.677"/>
<protein>
    <recommendedName>
        <fullName evidence="6">NADP-dependent 3-hydroxy acid dehydrogenase YdfG</fullName>
        <ecNumber evidence="4">1.1.1.298</ecNumber>
        <ecNumber evidence="5">1.1.1.381</ecNumber>
    </recommendedName>
    <alternativeName>
        <fullName evidence="8">L-allo-threonine dehydrogenase</fullName>
    </alternativeName>
    <alternativeName>
        <fullName evidence="7">Malonic semialdehyde reductase</fullName>
    </alternativeName>
</protein>
<evidence type="ECO:0000256" key="6">
    <source>
        <dbReference type="ARBA" id="ARBA00044065"/>
    </source>
</evidence>
<dbReference type="Proteomes" id="UP000035929">
    <property type="component" value="Unassembled WGS sequence"/>
</dbReference>
<comment type="catalytic activity">
    <reaction evidence="3">
        <text>L-allo-threonine + NADP(+) = aminoacetone + CO2 + NADPH</text>
        <dbReference type="Rhea" id="RHEA:43524"/>
        <dbReference type="ChEBI" id="CHEBI:16526"/>
        <dbReference type="ChEBI" id="CHEBI:57783"/>
        <dbReference type="ChEBI" id="CHEBI:58320"/>
        <dbReference type="ChEBI" id="CHEBI:58349"/>
        <dbReference type="ChEBI" id="CHEBI:58585"/>
        <dbReference type="EC" id="1.1.1.381"/>
    </reaction>
</comment>
<comment type="similarity">
    <text evidence="1 11">Belongs to the short-chain dehydrogenases/reductases (SDR) family.</text>
</comment>
<dbReference type="AlphaFoldDB" id="A0A0J6SEI0"/>
<dbReference type="PANTHER" id="PTHR43086">
    <property type="entry name" value="VERY-LONG-CHAIN 3-OXOOACYL-COA REDUCTASE"/>
    <property type="match status" value="1"/>
</dbReference>
<evidence type="ECO:0000256" key="8">
    <source>
        <dbReference type="ARBA" id="ARBA00044349"/>
    </source>
</evidence>
<dbReference type="PROSITE" id="PS00061">
    <property type="entry name" value="ADH_SHORT"/>
    <property type="match status" value="1"/>
</dbReference>
<reference evidence="12 13" key="1">
    <citation type="submission" date="2015-03" db="EMBL/GenBank/DDBJ databases">
        <title>Genome sequencing of Methylobacterium aquaticum DSM16371 type strain.</title>
        <authorList>
            <person name="Chaudhry V."/>
            <person name="Patil P.B."/>
        </authorList>
    </citation>
    <scope>NUCLEOTIDE SEQUENCE [LARGE SCALE GENOMIC DNA]</scope>
    <source>
        <strain evidence="12 13">DSM 16371</strain>
    </source>
</reference>
<dbReference type="Gene3D" id="3.40.50.720">
    <property type="entry name" value="NAD(P)-binding Rossmann-like Domain"/>
    <property type="match status" value="1"/>
</dbReference>
<comment type="caution">
    <text evidence="12">The sequence shown here is derived from an EMBL/GenBank/DDBJ whole genome shotgun (WGS) entry which is preliminary data.</text>
</comment>
<dbReference type="GO" id="GO:0035527">
    <property type="term" value="F:3-hydroxypropionate dehydrogenase (NADP+) activity"/>
    <property type="evidence" value="ECO:0007669"/>
    <property type="project" value="UniProtKB-EC"/>
</dbReference>
<proteinExistence type="inferred from homology"/>
<evidence type="ECO:0000256" key="9">
    <source>
        <dbReference type="ARBA" id="ARBA00045650"/>
    </source>
</evidence>
<dbReference type="OrthoDB" id="9810734at2"/>
<name>A0A0J6SEI0_9HYPH</name>
<dbReference type="PRINTS" id="PR00081">
    <property type="entry name" value="GDHRDH"/>
</dbReference>
<dbReference type="InterPro" id="IPR002347">
    <property type="entry name" value="SDR_fam"/>
</dbReference>
<evidence type="ECO:0000256" key="7">
    <source>
        <dbReference type="ARBA" id="ARBA00044271"/>
    </source>
</evidence>
<evidence type="ECO:0000256" key="2">
    <source>
        <dbReference type="ARBA" id="ARBA00023002"/>
    </source>
</evidence>
<dbReference type="RefSeq" id="WP_048464777.1">
    <property type="nucleotide sequence ID" value="NZ_LABX01000119.1"/>
</dbReference>
<evidence type="ECO:0000256" key="11">
    <source>
        <dbReference type="RuleBase" id="RU000363"/>
    </source>
</evidence>
<dbReference type="PANTHER" id="PTHR43086:SF3">
    <property type="entry name" value="NADP-DEPENDENT 3-HYDROXY ACID DEHYDROGENASE YDFG"/>
    <property type="match status" value="1"/>
</dbReference>
<dbReference type="InterPro" id="IPR036291">
    <property type="entry name" value="NAD(P)-bd_dom_sf"/>
</dbReference>
<keyword evidence="2" id="KW-0560">Oxidoreductase</keyword>
<dbReference type="CDD" id="cd05233">
    <property type="entry name" value="SDR_c"/>
    <property type="match status" value="1"/>
</dbReference>
<evidence type="ECO:0000313" key="13">
    <source>
        <dbReference type="Proteomes" id="UP000035929"/>
    </source>
</evidence>
<organism evidence="12 13">
    <name type="scientific">Methylobacterium aquaticum</name>
    <dbReference type="NCBI Taxonomy" id="270351"/>
    <lineage>
        <taxon>Bacteria</taxon>
        <taxon>Pseudomonadati</taxon>
        <taxon>Pseudomonadota</taxon>
        <taxon>Alphaproteobacteria</taxon>
        <taxon>Hyphomicrobiales</taxon>
        <taxon>Methylobacteriaceae</taxon>
        <taxon>Methylobacterium</taxon>
    </lineage>
</organism>
<evidence type="ECO:0000256" key="3">
    <source>
        <dbReference type="ARBA" id="ARBA00043812"/>
    </source>
</evidence>
<dbReference type="SUPFAM" id="SSF51735">
    <property type="entry name" value="NAD(P)-binding Rossmann-fold domains"/>
    <property type="match status" value="1"/>
</dbReference>
<accession>A0A0J6SEI0</accession>
<evidence type="ECO:0000256" key="10">
    <source>
        <dbReference type="ARBA" id="ARBA00047274"/>
    </source>
</evidence>
<sequence length="262" mass="27532">MSTKPTVLVTGASSGIGATYADRFARRGHDLVLVARDKAWMDALAERLSRGTGVAVDVVQADLTDAAQTRAVEARLREDDRIGVLINNAGANVGGAFVEQSPDDVERIVTLNATSVMRLARAVAPRFAAAGEGAIVNIGSVVGLVPEFSMAVYGATKTFVQFLSQGLAHELGPKGVYVQAVLPAATRTEIWSRSGADEASLPPMMEVGALVDAALAGFDRREPVTIPHLHDVGQWDAFQAARQAMIPGFGTVEPAPRYAPAA</sequence>
<dbReference type="EMBL" id="LABX01000119">
    <property type="protein sequence ID" value="KMO33620.1"/>
    <property type="molecule type" value="Genomic_DNA"/>
</dbReference>
<dbReference type="EC" id="1.1.1.298" evidence="4"/>
<evidence type="ECO:0000256" key="1">
    <source>
        <dbReference type="ARBA" id="ARBA00006484"/>
    </source>
</evidence>
<dbReference type="PIRSF" id="PIRSF000126">
    <property type="entry name" value="11-beta-HSD1"/>
    <property type="match status" value="1"/>
</dbReference>
<dbReference type="EC" id="1.1.1.381" evidence="5"/>
<comment type="catalytic activity">
    <reaction evidence="10">
        <text>3-hydroxypropanoate + NADP(+) = 3-oxopropanoate + NADPH + H(+)</text>
        <dbReference type="Rhea" id="RHEA:26438"/>
        <dbReference type="ChEBI" id="CHEBI:15378"/>
        <dbReference type="ChEBI" id="CHEBI:16510"/>
        <dbReference type="ChEBI" id="CHEBI:33190"/>
        <dbReference type="ChEBI" id="CHEBI:57783"/>
        <dbReference type="ChEBI" id="CHEBI:58349"/>
        <dbReference type="EC" id="1.1.1.298"/>
    </reaction>
</comment>
<comment type="function">
    <text evidence="9">NADP-dependent dehydrogenase with broad substrate specificity acting on 3-hydroxy acids. Catalyzes the NADP-dependent oxidation of L-allo-threonine to L-2-amino-3-keto-butyrate, which is spontaneously decarboxylated into aminoacetone. Also acts on D-threonine, L-serine, D-serine, D-3-hydroxyisobutyrate, L-3-hydroxyisobutyrate, D-glycerate and L-glycerate. Able to catalyze the reduction of the malonic semialdehyde to 3-hydroxypropionic acid. YdfG is apparently supplementing RutE, the presumed malonic semialdehyde reductase involved in pyrimidine degradation since both are able to detoxify malonic semialdehyde.</text>
</comment>